<dbReference type="SMART" id="SM00418">
    <property type="entry name" value="HTH_ARSR"/>
    <property type="match status" value="1"/>
</dbReference>
<sequence>MTRNLKAKPPNDNQSLQLLSDARNVDLLRLLLDDPRASVSELARHIGMSAPAVRERLTRLEEAGVIRGYRLDLDSKALGWPITAFVRIRPMPGQLPKIIELARALPQVAECHRITGEDCFILRIHLDALESLDQVLDRFLAHGQTTTSIVQSSPVPLRGPPLPNEV</sequence>
<dbReference type="PROSITE" id="PS00519">
    <property type="entry name" value="HTH_ASNC_1"/>
    <property type="match status" value="1"/>
</dbReference>
<proteinExistence type="predicted"/>
<dbReference type="InterPro" id="IPR019888">
    <property type="entry name" value="Tscrpt_reg_AsnC-like"/>
</dbReference>
<dbReference type="PROSITE" id="PS50956">
    <property type="entry name" value="HTH_ASNC_2"/>
    <property type="match status" value="1"/>
</dbReference>
<dbReference type="PANTHER" id="PTHR30154:SF53">
    <property type="entry name" value="HTH-TYPE TRANSCRIPTIONAL REGULATOR LRPC"/>
    <property type="match status" value="1"/>
</dbReference>
<dbReference type="PRINTS" id="PR00033">
    <property type="entry name" value="HTHASNC"/>
</dbReference>
<dbReference type="InterPro" id="IPR011991">
    <property type="entry name" value="ArsR-like_HTH"/>
</dbReference>
<dbReference type="InterPro" id="IPR036388">
    <property type="entry name" value="WH-like_DNA-bd_sf"/>
</dbReference>
<dbReference type="InterPro" id="IPR019887">
    <property type="entry name" value="Tscrpt_reg_AsnC/Lrp_C"/>
</dbReference>
<dbReference type="SUPFAM" id="SSF46785">
    <property type="entry name" value="Winged helix' DNA-binding domain"/>
    <property type="match status" value="1"/>
</dbReference>
<keyword evidence="3" id="KW-0804">Transcription</keyword>
<dbReference type="PANTHER" id="PTHR30154">
    <property type="entry name" value="LEUCINE-RESPONSIVE REGULATORY PROTEIN"/>
    <property type="match status" value="1"/>
</dbReference>
<keyword evidence="5" id="KW-0614">Plasmid</keyword>
<evidence type="ECO:0000259" key="4">
    <source>
        <dbReference type="PROSITE" id="PS50956"/>
    </source>
</evidence>
<accession>A0AAU8CYT7</accession>
<dbReference type="GO" id="GO:0043565">
    <property type="term" value="F:sequence-specific DNA binding"/>
    <property type="evidence" value="ECO:0007669"/>
    <property type="project" value="InterPro"/>
</dbReference>
<name>A0AAU8CYT7_9HYPH</name>
<dbReference type="EMBL" id="CP159255">
    <property type="protein sequence ID" value="XCG51953.1"/>
    <property type="molecule type" value="Genomic_DNA"/>
</dbReference>
<protein>
    <submittedName>
        <fullName evidence="5">Lrp/AsnC family transcriptional regulator</fullName>
    </submittedName>
</protein>
<dbReference type="Pfam" id="PF01037">
    <property type="entry name" value="AsnC_trans_reg"/>
    <property type="match status" value="1"/>
</dbReference>
<dbReference type="AlphaFoldDB" id="A0AAU8CYT7"/>
<evidence type="ECO:0000256" key="3">
    <source>
        <dbReference type="ARBA" id="ARBA00023163"/>
    </source>
</evidence>
<dbReference type="InterPro" id="IPR001845">
    <property type="entry name" value="HTH_ArsR_DNA-bd_dom"/>
</dbReference>
<organism evidence="5">
    <name type="scientific">Mesorhizobium sp. WSM2240</name>
    <dbReference type="NCBI Taxonomy" id="3228851"/>
    <lineage>
        <taxon>Bacteria</taxon>
        <taxon>Pseudomonadati</taxon>
        <taxon>Pseudomonadota</taxon>
        <taxon>Alphaproteobacteria</taxon>
        <taxon>Hyphomicrobiales</taxon>
        <taxon>Phyllobacteriaceae</taxon>
        <taxon>Mesorhizobium</taxon>
    </lineage>
</organism>
<evidence type="ECO:0000256" key="2">
    <source>
        <dbReference type="ARBA" id="ARBA00023125"/>
    </source>
</evidence>
<dbReference type="GO" id="GO:0043200">
    <property type="term" value="P:response to amino acid"/>
    <property type="evidence" value="ECO:0007669"/>
    <property type="project" value="TreeGrafter"/>
</dbReference>
<dbReference type="Pfam" id="PF13412">
    <property type="entry name" value="HTH_24"/>
    <property type="match status" value="1"/>
</dbReference>
<reference evidence="5" key="1">
    <citation type="submission" date="2024-06" db="EMBL/GenBank/DDBJ databases">
        <title>Mesorhizobium karijinii sp. nov., a symbiont of the iconic Swainsona formosa from arid Australia.</title>
        <authorList>
            <person name="Hill Y.J."/>
            <person name="Watkin E.L.J."/>
            <person name="O'Hara G.W."/>
            <person name="Terpolilli J."/>
            <person name="Tye M.L."/>
            <person name="Kohlmeier M.G."/>
        </authorList>
    </citation>
    <scope>NUCLEOTIDE SEQUENCE</scope>
    <source>
        <strain evidence="5">WSM2240</strain>
        <plasmid evidence="5">pMk2240B</plasmid>
    </source>
</reference>
<keyword evidence="1" id="KW-0805">Transcription regulation</keyword>
<dbReference type="InterPro" id="IPR019885">
    <property type="entry name" value="Tscrpt_reg_HTH_AsnC-type_CS"/>
</dbReference>
<gene>
    <name evidence="5" type="ORF">ABVK50_29260</name>
</gene>
<feature type="domain" description="HTH asnC-type" evidence="4">
    <location>
        <begin position="27"/>
        <end position="81"/>
    </location>
</feature>
<dbReference type="InterPro" id="IPR000485">
    <property type="entry name" value="AsnC-type_HTH_dom"/>
</dbReference>
<dbReference type="InterPro" id="IPR011008">
    <property type="entry name" value="Dimeric_a/b-barrel"/>
</dbReference>
<dbReference type="RefSeq" id="WP_353646215.1">
    <property type="nucleotide sequence ID" value="NZ_CP159255.1"/>
</dbReference>
<dbReference type="SUPFAM" id="SSF54909">
    <property type="entry name" value="Dimeric alpha+beta barrel"/>
    <property type="match status" value="1"/>
</dbReference>
<dbReference type="Gene3D" id="3.30.70.920">
    <property type="match status" value="1"/>
</dbReference>
<keyword evidence="2" id="KW-0238">DNA-binding</keyword>
<geneLocation type="plasmid" evidence="5">
    <name>pMk2240B</name>
</geneLocation>
<dbReference type="GO" id="GO:0003700">
    <property type="term" value="F:DNA-binding transcription factor activity"/>
    <property type="evidence" value="ECO:0007669"/>
    <property type="project" value="InterPro"/>
</dbReference>
<dbReference type="SMART" id="SM00344">
    <property type="entry name" value="HTH_ASNC"/>
    <property type="match status" value="1"/>
</dbReference>
<dbReference type="CDD" id="cd00090">
    <property type="entry name" value="HTH_ARSR"/>
    <property type="match status" value="1"/>
</dbReference>
<dbReference type="Gene3D" id="1.10.10.10">
    <property type="entry name" value="Winged helix-like DNA-binding domain superfamily/Winged helix DNA-binding domain"/>
    <property type="match status" value="1"/>
</dbReference>
<dbReference type="GO" id="GO:0005829">
    <property type="term" value="C:cytosol"/>
    <property type="evidence" value="ECO:0007669"/>
    <property type="project" value="TreeGrafter"/>
</dbReference>
<evidence type="ECO:0000313" key="5">
    <source>
        <dbReference type="EMBL" id="XCG51953.1"/>
    </source>
</evidence>
<dbReference type="InterPro" id="IPR036390">
    <property type="entry name" value="WH_DNA-bd_sf"/>
</dbReference>
<evidence type="ECO:0000256" key="1">
    <source>
        <dbReference type="ARBA" id="ARBA00023015"/>
    </source>
</evidence>